<feature type="region of interest" description="Disordered" evidence="1">
    <location>
        <begin position="1"/>
        <end position="22"/>
    </location>
</feature>
<organism evidence="2 3">
    <name type="scientific">Dendrobium chrysotoxum</name>
    <name type="common">Orchid</name>
    <dbReference type="NCBI Taxonomy" id="161865"/>
    <lineage>
        <taxon>Eukaryota</taxon>
        <taxon>Viridiplantae</taxon>
        <taxon>Streptophyta</taxon>
        <taxon>Embryophyta</taxon>
        <taxon>Tracheophyta</taxon>
        <taxon>Spermatophyta</taxon>
        <taxon>Magnoliopsida</taxon>
        <taxon>Liliopsida</taxon>
        <taxon>Asparagales</taxon>
        <taxon>Orchidaceae</taxon>
        <taxon>Epidendroideae</taxon>
        <taxon>Malaxideae</taxon>
        <taxon>Dendrobiinae</taxon>
        <taxon>Dendrobium</taxon>
    </lineage>
</organism>
<evidence type="ECO:0000256" key="1">
    <source>
        <dbReference type="SAM" id="MobiDB-lite"/>
    </source>
</evidence>
<dbReference type="AlphaFoldDB" id="A0AAV7GFB5"/>
<proteinExistence type="predicted"/>
<accession>A0AAV7GFB5</accession>
<evidence type="ECO:0000313" key="3">
    <source>
        <dbReference type="Proteomes" id="UP000775213"/>
    </source>
</evidence>
<sequence length="68" mass="7517">MEKPVFNSTSSPSADKNTFWSSHRPPITDITMMLVPRLASSRLRLMTNPVGAAAMDRMSWETSCSLTA</sequence>
<dbReference type="EMBL" id="JAGFBR010000015">
    <property type="protein sequence ID" value="KAH0454902.1"/>
    <property type="molecule type" value="Genomic_DNA"/>
</dbReference>
<gene>
    <name evidence="2" type="ORF">IEQ34_016826</name>
</gene>
<name>A0AAV7GFB5_DENCH</name>
<comment type="caution">
    <text evidence="2">The sequence shown here is derived from an EMBL/GenBank/DDBJ whole genome shotgun (WGS) entry which is preliminary data.</text>
</comment>
<feature type="compositionally biased region" description="Polar residues" evidence="1">
    <location>
        <begin position="1"/>
        <end position="21"/>
    </location>
</feature>
<dbReference type="Proteomes" id="UP000775213">
    <property type="component" value="Unassembled WGS sequence"/>
</dbReference>
<keyword evidence="3" id="KW-1185">Reference proteome</keyword>
<protein>
    <submittedName>
        <fullName evidence="2">Uncharacterized protein</fullName>
    </submittedName>
</protein>
<evidence type="ECO:0000313" key="2">
    <source>
        <dbReference type="EMBL" id="KAH0454902.1"/>
    </source>
</evidence>
<reference evidence="2 3" key="1">
    <citation type="journal article" date="2021" name="Hortic Res">
        <title>Chromosome-scale assembly of the Dendrobium chrysotoxum genome enhances the understanding of orchid evolution.</title>
        <authorList>
            <person name="Zhang Y."/>
            <person name="Zhang G.Q."/>
            <person name="Zhang D."/>
            <person name="Liu X.D."/>
            <person name="Xu X.Y."/>
            <person name="Sun W.H."/>
            <person name="Yu X."/>
            <person name="Zhu X."/>
            <person name="Wang Z.W."/>
            <person name="Zhao X."/>
            <person name="Zhong W.Y."/>
            <person name="Chen H."/>
            <person name="Yin W.L."/>
            <person name="Huang T."/>
            <person name="Niu S.C."/>
            <person name="Liu Z.J."/>
        </authorList>
    </citation>
    <scope>NUCLEOTIDE SEQUENCE [LARGE SCALE GENOMIC DNA]</scope>
    <source>
        <strain evidence="2">Lindl</strain>
    </source>
</reference>